<evidence type="ECO:0000259" key="2">
    <source>
        <dbReference type="PROSITE" id="PS51747"/>
    </source>
</evidence>
<dbReference type="InterPro" id="IPR016193">
    <property type="entry name" value="Cytidine_deaminase-like"/>
</dbReference>
<evidence type="ECO:0000313" key="3">
    <source>
        <dbReference type="EMBL" id="MFC5421610.1"/>
    </source>
</evidence>
<dbReference type="EMBL" id="JBHSLW010000030">
    <property type="protein sequence ID" value="MFC5421610.1"/>
    <property type="molecule type" value="Genomic_DNA"/>
</dbReference>
<accession>A0ABW0IWH2</accession>
<name>A0ABW0IWH2_9HYPH</name>
<comment type="caution">
    <text evidence="3">The sequence shown here is derived from an EMBL/GenBank/DDBJ whole genome shotgun (WGS) entry which is preliminary data.</text>
</comment>
<dbReference type="InterPro" id="IPR002125">
    <property type="entry name" value="CMP_dCMP_dom"/>
</dbReference>
<gene>
    <name evidence="3" type="ORF">ACFPOB_18805</name>
</gene>
<proteinExistence type="predicted"/>
<dbReference type="PANTHER" id="PTHR11086">
    <property type="entry name" value="DEOXYCYTIDYLATE DEAMINASE-RELATED"/>
    <property type="match status" value="1"/>
</dbReference>
<sequence>MNAITDAARNGIPLNNSLMYCTTFPCHLCAKHIIAAGIRKVVYIEPYPKSYAIELYGGELIVSRTAEMESGKVRFEPFIGIAPYRYREFFERGRRKDSNGNAMKWRRGEPA</sequence>
<dbReference type="PANTHER" id="PTHR11086:SF18">
    <property type="entry name" value="DEOXYCYTIDYLATE DEAMINASE"/>
    <property type="match status" value="1"/>
</dbReference>
<dbReference type="InterPro" id="IPR015517">
    <property type="entry name" value="dCMP_deaminase-rel"/>
</dbReference>
<dbReference type="RefSeq" id="WP_377799903.1">
    <property type="nucleotide sequence ID" value="NZ_JBHSLW010000030.1"/>
</dbReference>
<protein>
    <submittedName>
        <fullName evidence="3">Deaminase</fullName>
    </submittedName>
</protein>
<evidence type="ECO:0000256" key="1">
    <source>
        <dbReference type="ARBA" id="ARBA00022801"/>
    </source>
</evidence>
<dbReference type="Pfam" id="PF00383">
    <property type="entry name" value="dCMP_cyt_deam_1"/>
    <property type="match status" value="1"/>
</dbReference>
<reference evidence="4" key="1">
    <citation type="journal article" date="2019" name="Int. J. Syst. Evol. Microbiol.">
        <title>The Global Catalogue of Microorganisms (GCM) 10K type strain sequencing project: providing services to taxonomists for standard genome sequencing and annotation.</title>
        <authorList>
            <consortium name="The Broad Institute Genomics Platform"/>
            <consortium name="The Broad Institute Genome Sequencing Center for Infectious Disease"/>
            <person name="Wu L."/>
            <person name="Ma J."/>
        </authorList>
    </citation>
    <scope>NUCLEOTIDE SEQUENCE [LARGE SCALE GENOMIC DNA]</scope>
    <source>
        <strain evidence="4">NCAIM B.01391</strain>
    </source>
</reference>
<dbReference type="SUPFAM" id="SSF53927">
    <property type="entry name" value="Cytidine deaminase-like"/>
    <property type="match status" value="1"/>
</dbReference>
<dbReference type="PROSITE" id="PS51747">
    <property type="entry name" value="CYT_DCMP_DEAMINASES_2"/>
    <property type="match status" value="1"/>
</dbReference>
<dbReference type="Proteomes" id="UP001596053">
    <property type="component" value="Unassembled WGS sequence"/>
</dbReference>
<keyword evidence="4" id="KW-1185">Reference proteome</keyword>
<dbReference type="Gene3D" id="3.40.140.10">
    <property type="entry name" value="Cytidine Deaminase, domain 2"/>
    <property type="match status" value="1"/>
</dbReference>
<evidence type="ECO:0000313" key="4">
    <source>
        <dbReference type="Proteomes" id="UP001596053"/>
    </source>
</evidence>
<organism evidence="3 4">
    <name type="scientific">Bosea eneae</name>
    <dbReference type="NCBI Taxonomy" id="151454"/>
    <lineage>
        <taxon>Bacteria</taxon>
        <taxon>Pseudomonadati</taxon>
        <taxon>Pseudomonadota</taxon>
        <taxon>Alphaproteobacteria</taxon>
        <taxon>Hyphomicrobiales</taxon>
        <taxon>Boseaceae</taxon>
        <taxon>Bosea</taxon>
    </lineage>
</organism>
<feature type="domain" description="CMP/dCMP-type deaminase" evidence="2">
    <location>
        <begin position="1"/>
        <end position="63"/>
    </location>
</feature>
<keyword evidence="1" id="KW-0378">Hydrolase</keyword>